<name>A0ABM8DIJ6_9GAMM</name>
<keyword evidence="1" id="KW-0732">Signal</keyword>
<protein>
    <submittedName>
        <fullName evidence="2">Porin family protein</fullName>
    </submittedName>
</protein>
<evidence type="ECO:0000313" key="2">
    <source>
        <dbReference type="EMBL" id="BDU18477.1"/>
    </source>
</evidence>
<feature type="chain" id="PRO_5045429106" evidence="1">
    <location>
        <begin position="21"/>
        <end position="212"/>
    </location>
</feature>
<keyword evidence="3" id="KW-1185">Reference proteome</keyword>
<dbReference type="EMBL" id="AP027041">
    <property type="protein sequence ID" value="BDU18477.1"/>
    <property type="molecule type" value="Genomic_DNA"/>
</dbReference>
<sequence length="212" mass="22311">MKKQLALALALAAAPFAAFAGGHSYTYIEAGFARLDQELPAPPDLEIDDIEAGGFYVAGSAEVAPSIHVFGAYRKGDDDVGISLPMGGGEIASASVDMSQGVLGAGWHHDLRERTDLVAELSWLRTKIDVKDDDQGAEEGDDVRVAVGVRHLIADNVELWVKGNYTDGDVYDGAFSASAGLQYKLTRNWGLVAEVEGGGDASLLGVGVRASF</sequence>
<proteinExistence type="predicted"/>
<feature type="signal peptide" evidence="1">
    <location>
        <begin position="1"/>
        <end position="20"/>
    </location>
</feature>
<evidence type="ECO:0000313" key="3">
    <source>
        <dbReference type="Proteomes" id="UP001317822"/>
    </source>
</evidence>
<dbReference type="SUPFAM" id="SSF56935">
    <property type="entry name" value="Porins"/>
    <property type="match status" value="1"/>
</dbReference>
<organism evidence="2 3">
    <name type="scientific">Lysobacter auxotrophicus</name>
    <dbReference type="NCBI Taxonomy" id="2992573"/>
    <lineage>
        <taxon>Bacteria</taxon>
        <taxon>Pseudomonadati</taxon>
        <taxon>Pseudomonadota</taxon>
        <taxon>Gammaproteobacteria</taxon>
        <taxon>Lysobacterales</taxon>
        <taxon>Lysobacteraceae</taxon>
        <taxon>Lysobacter</taxon>
    </lineage>
</organism>
<gene>
    <name evidence="2" type="ORF">LA521A_36780</name>
</gene>
<dbReference type="InterPro" id="IPR023614">
    <property type="entry name" value="Porin_dom_sf"/>
</dbReference>
<dbReference type="Gene3D" id="2.40.160.10">
    <property type="entry name" value="Porin"/>
    <property type="match status" value="1"/>
</dbReference>
<evidence type="ECO:0000256" key="1">
    <source>
        <dbReference type="SAM" id="SignalP"/>
    </source>
</evidence>
<reference evidence="2 3" key="1">
    <citation type="journal article" date="2023" name="Int. J. Syst. Evol. Microbiol.">
        <title>Physiological and genomic analyses of cobalamin (vitamin B12)-auxotrophy of Lysobacter auxotrophicus sp. nov., a methionine-auxotrophic chitinolytic bacterium isolated from chitin-treated soil.</title>
        <authorList>
            <person name="Saito A."/>
            <person name="Dohra H."/>
            <person name="Hamada M."/>
            <person name="Moriuchi R."/>
            <person name="Kotsuchibashi Y."/>
            <person name="Mori K."/>
        </authorList>
    </citation>
    <scope>NUCLEOTIDE SEQUENCE [LARGE SCALE GENOMIC DNA]</scope>
    <source>
        <strain evidence="2 3">5-21a</strain>
    </source>
</reference>
<accession>A0ABM8DIJ6</accession>
<dbReference type="Proteomes" id="UP001317822">
    <property type="component" value="Chromosome"/>
</dbReference>
<dbReference type="RefSeq" id="WP_281780323.1">
    <property type="nucleotide sequence ID" value="NZ_AP027041.1"/>
</dbReference>